<name>A0A9C6U7T6_FRAOC</name>
<dbReference type="PANTHER" id="PTHR22950:SF494">
    <property type="entry name" value="GH04538P"/>
    <property type="match status" value="1"/>
</dbReference>
<dbReference type="GO" id="GO:0015179">
    <property type="term" value="F:L-amino acid transmembrane transporter activity"/>
    <property type="evidence" value="ECO:0007669"/>
    <property type="project" value="TreeGrafter"/>
</dbReference>
<dbReference type="Gene3D" id="1.20.1740.10">
    <property type="entry name" value="Amino acid/polyamine transporter I"/>
    <property type="match status" value="1"/>
</dbReference>
<feature type="transmembrane region" description="Helical" evidence="5">
    <location>
        <begin position="45"/>
        <end position="66"/>
    </location>
</feature>
<evidence type="ECO:0000256" key="5">
    <source>
        <dbReference type="SAM" id="Phobius"/>
    </source>
</evidence>
<evidence type="ECO:0000256" key="2">
    <source>
        <dbReference type="ARBA" id="ARBA00022692"/>
    </source>
</evidence>
<keyword evidence="3 5" id="KW-1133">Transmembrane helix</keyword>
<gene>
    <name evidence="8" type="primary">LOC113215629</name>
</gene>
<evidence type="ECO:0000259" key="6">
    <source>
        <dbReference type="Pfam" id="PF01490"/>
    </source>
</evidence>
<dbReference type="GeneID" id="113215629"/>
<dbReference type="Pfam" id="PF01490">
    <property type="entry name" value="Aa_trans"/>
    <property type="match status" value="1"/>
</dbReference>
<feature type="transmembrane region" description="Helical" evidence="5">
    <location>
        <begin position="363"/>
        <end position="387"/>
    </location>
</feature>
<organism evidence="7 8">
    <name type="scientific">Frankliniella occidentalis</name>
    <name type="common">Western flower thrips</name>
    <name type="synonym">Euthrips occidentalis</name>
    <dbReference type="NCBI Taxonomy" id="133901"/>
    <lineage>
        <taxon>Eukaryota</taxon>
        <taxon>Metazoa</taxon>
        <taxon>Ecdysozoa</taxon>
        <taxon>Arthropoda</taxon>
        <taxon>Hexapoda</taxon>
        <taxon>Insecta</taxon>
        <taxon>Pterygota</taxon>
        <taxon>Neoptera</taxon>
        <taxon>Paraneoptera</taxon>
        <taxon>Thysanoptera</taxon>
        <taxon>Terebrantia</taxon>
        <taxon>Thripoidea</taxon>
        <taxon>Thripidae</taxon>
        <taxon>Frankliniella</taxon>
    </lineage>
</organism>
<feature type="domain" description="Amino acid transporter transmembrane" evidence="6">
    <location>
        <begin position="15"/>
        <end position="422"/>
    </location>
</feature>
<feature type="transmembrane region" description="Helical" evidence="5">
    <location>
        <begin position="20"/>
        <end position="39"/>
    </location>
</feature>
<evidence type="ECO:0000256" key="4">
    <source>
        <dbReference type="ARBA" id="ARBA00023136"/>
    </source>
</evidence>
<proteinExistence type="predicted"/>
<evidence type="ECO:0000313" key="7">
    <source>
        <dbReference type="Proteomes" id="UP000504606"/>
    </source>
</evidence>
<feature type="transmembrane region" description="Helical" evidence="5">
    <location>
        <begin position="247"/>
        <end position="274"/>
    </location>
</feature>
<feature type="transmembrane region" description="Helical" evidence="5">
    <location>
        <begin position="336"/>
        <end position="357"/>
    </location>
</feature>
<keyword evidence="7" id="KW-1185">Reference proteome</keyword>
<protein>
    <submittedName>
        <fullName evidence="8">Proton-coupled amino acid transporter-like protein pathetic isoform X2</fullName>
    </submittedName>
</protein>
<feature type="transmembrane region" description="Helical" evidence="5">
    <location>
        <begin position="180"/>
        <end position="197"/>
    </location>
</feature>
<evidence type="ECO:0000313" key="8">
    <source>
        <dbReference type="RefSeq" id="XP_052123043.1"/>
    </source>
</evidence>
<comment type="subcellular location">
    <subcellularLocation>
        <location evidence="1">Membrane</location>
        <topology evidence="1">Multi-pass membrane protein</topology>
    </subcellularLocation>
</comment>
<accession>A0A9C6U7T6</accession>
<dbReference type="RefSeq" id="XP_052123043.1">
    <property type="nucleotide sequence ID" value="XM_052267083.1"/>
</dbReference>
<feature type="transmembrane region" description="Helical" evidence="5">
    <location>
        <begin position="294"/>
        <end position="324"/>
    </location>
</feature>
<reference evidence="8" key="1">
    <citation type="submission" date="2025-08" db="UniProtKB">
        <authorList>
            <consortium name="RefSeq"/>
        </authorList>
    </citation>
    <scope>IDENTIFICATION</scope>
    <source>
        <tissue evidence="8">Whole organism</tissue>
    </source>
</reference>
<dbReference type="InterPro" id="IPR013057">
    <property type="entry name" value="AA_transpt_TM"/>
</dbReference>
<evidence type="ECO:0000256" key="3">
    <source>
        <dbReference type="ARBA" id="ARBA00022989"/>
    </source>
</evidence>
<feature type="transmembrane region" description="Helical" evidence="5">
    <location>
        <begin position="408"/>
        <end position="429"/>
    </location>
</feature>
<feature type="transmembrane region" description="Helical" evidence="5">
    <location>
        <begin position="105"/>
        <end position="129"/>
    </location>
</feature>
<feature type="transmembrane region" description="Helical" evidence="5">
    <location>
        <begin position="217"/>
        <end position="235"/>
    </location>
</feature>
<keyword evidence="2 5" id="KW-0812">Transmembrane</keyword>
<sequence length="439" mass="47654">MYDPFAHRDTDNQYSNMGALAHLLKGSLGSGILAMPMAFMHGGLVFGFIGTFVIGFICTHCVQILVESAQTLCVRLRIPALDMAGTAEKAFSSGPRQLRPYATGAGNFVTTSLFCTYYFGLTAYVVFIAKSVQQLMDQWVGKPDIPEIAYTRVFIALLVVLLIPLSLIRKLKQLVPFSMVANMCIVVGFSITLYYLFDDIRDPVAEKLNFNTSLKGLPLFFATVLFAMEGIGTVMPVENTMRNPKRLIGWNGVLTIAMVVVVTLFALMGLFGYLRYGPLVENGSITLNLPGGEIPAQIVKLLLAVAILFTYPLQMYVAIGIMWAVISPRVRTSWHAFADVAMRVVMVLGTLVLALAVPNLGPIIGLIGALFFSTLGLFIPAVVELATRWEEGRGCSGTNLYLALKNGALILLSIMSIVAGGYSSVLDIIKAYGENTADS</sequence>
<dbReference type="AlphaFoldDB" id="A0A9C6U7T6"/>
<dbReference type="PANTHER" id="PTHR22950">
    <property type="entry name" value="AMINO ACID TRANSPORTER"/>
    <property type="match status" value="1"/>
</dbReference>
<evidence type="ECO:0000256" key="1">
    <source>
        <dbReference type="ARBA" id="ARBA00004141"/>
    </source>
</evidence>
<dbReference type="GO" id="GO:0005774">
    <property type="term" value="C:vacuolar membrane"/>
    <property type="evidence" value="ECO:0007669"/>
    <property type="project" value="TreeGrafter"/>
</dbReference>
<keyword evidence="4 5" id="KW-0472">Membrane</keyword>
<dbReference type="Proteomes" id="UP000504606">
    <property type="component" value="Unplaced"/>
</dbReference>
<feature type="transmembrane region" description="Helical" evidence="5">
    <location>
        <begin position="149"/>
        <end position="168"/>
    </location>
</feature>